<keyword evidence="6" id="KW-0561">Oxygen transport</keyword>
<dbReference type="InterPro" id="IPR016339">
    <property type="entry name" value="Hemoglobin_trunc_I"/>
</dbReference>
<evidence type="ECO:0000256" key="6">
    <source>
        <dbReference type="PIRNR" id="PIRNR002030"/>
    </source>
</evidence>
<dbReference type="SUPFAM" id="SSF46458">
    <property type="entry name" value="Globin-like"/>
    <property type="match status" value="1"/>
</dbReference>
<evidence type="ECO:0000256" key="5">
    <source>
        <dbReference type="ARBA" id="ARBA00023004"/>
    </source>
</evidence>
<keyword evidence="3 6" id="KW-0349">Heme</keyword>
<keyword evidence="4 6" id="KW-0479">Metal-binding</keyword>
<keyword evidence="5 6" id="KW-0408">Iron</keyword>
<reference evidence="8" key="1">
    <citation type="journal article" date="2019" name="Int. J. Syst. Evol. Microbiol.">
        <title>The Global Catalogue of Microorganisms (GCM) 10K type strain sequencing project: providing services to taxonomists for standard genome sequencing and annotation.</title>
        <authorList>
            <consortium name="The Broad Institute Genomics Platform"/>
            <consortium name="The Broad Institute Genome Sequencing Center for Infectious Disease"/>
            <person name="Wu L."/>
            <person name="Ma J."/>
        </authorList>
    </citation>
    <scope>NUCLEOTIDE SEQUENCE [LARGE SCALE GENOMIC DNA]</scope>
    <source>
        <strain evidence="8">JCM 15481</strain>
    </source>
</reference>
<keyword evidence="2 6" id="KW-0813">Transport</keyword>
<proteinExistence type="inferred from homology"/>
<keyword evidence="8" id="KW-1185">Reference proteome</keyword>
<dbReference type="Gene3D" id="1.10.490.10">
    <property type="entry name" value="Globins"/>
    <property type="match status" value="1"/>
</dbReference>
<evidence type="ECO:0000313" key="7">
    <source>
        <dbReference type="EMBL" id="GAA2131867.1"/>
    </source>
</evidence>
<protein>
    <recommendedName>
        <fullName evidence="6">Group 1 truncated hemoglobin</fullName>
    </recommendedName>
</protein>
<name>A0ABP5KFX9_9ACTN</name>
<dbReference type="InterPro" id="IPR012292">
    <property type="entry name" value="Globin/Proto"/>
</dbReference>
<evidence type="ECO:0000256" key="2">
    <source>
        <dbReference type="ARBA" id="ARBA00022448"/>
    </source>
</evidence>
<gene>
    <name evidence="7" type="ORF">GCM10009802_40150</name>
</gene>
<dbReference type="InterPro" id="IPR009050">
    <property type="entry name" value="Globin-like_sf"/>
</dbReference>
<dbReference type="RefSeq" id="WP_027755933.1">
    <property type="nucleotide sequence ID" value="NZ_BAAAPF010000140.1"/>
</dbReference>
<dbReference type="InterPro" id="IPR001486">
    <property type="entry name" value="Hemoglobin_trunc"/>
</dbReference>
<dbReference type="Pfam" id="PF01152">
    <property type="entry name" value="Bac_globin"/>
    <property type="match status" value="1"/>
</dbReference>
<dbReference type="CDD" id="cd00454">
    <property type="entry name" value="TrHb1_N"/>
    <property type="match status" value="1"/>
</dbReference>
<comment type="caution">
    <text evidence="7">The sequence shown here is derived from an EMBL/GenBank/DDBJ whole genome shotgun (WGS) entry which is preliminary data.</text>
</comment>
<evidence type="ECO:0000256" key="1">
    <source>
        <dbReference type="ARBA" id="ARBA00009660"/>
    </source>
</evidence>
<dbReference type="PIRSF" id="PIRSF002030">
    <property type="entry name" value="Globin_Protozoa/Cyanobacteria"/>
    <property type="match status" value="1"/>
</dbReference>
<evidence type="ECO:0000256" key="3">
    <source>
        <dbReference type="ARBA" id="ARBA00022617"/>
    </source>
</evidence>
<organism evidence="7 8">
    <name type="scientific">Streptomyces synnematoformans</name>
    <dbReference type="NCBI Taxonomy" id="415721"/>
    <lineage>
        <taxon>Bacteria</taxon>
        <taxon>Bacillati</taxon>
        <taxon>Actinomycetota</taxon>
        <taxon>Actinomycetes</taxon>
        <taxon>Kitasatosporales</taxon>
        <taxon>Streptomycetaceae</taxon>
        <taxon>Streptomyces</taxon>
    </lineage>
</organism>
<sequence>MTIYDSIGGETAVATAVDNFYDRVLDDPELQPFFDGIDVQRLKRHQRAFIGAALGGPGGYQGRGMRRAHEGLGITTAHFERVVDHLTATLVGLGVPDDTVKTIGGTLEPLRGDIAQEA</sequence>
<dbReference type="EMBL" id="BAAAPF010000140">
    <property type="protein sequence ID" value="GAA2131867.1"/>
    <property type="molecule type" value="Genomic_DNA"/>
</dbReference>
<comment type="similarity">
    <text evidence="1 6">Belongs to the truncated hemoglobin family. Group I subfamily.</text>
</comment>
<evidence type="ECO:0000313" key="8">
    <source>
        <dbReference type="Proteomes" id="UP001500443"/>
    </source>
</evidence>
<comment type="cofactor">
    <cofactor evidence="6">
        <name>heme</name>
        <dbReference type="ChEBI" id="CHEBI:30413"/>
    </cofactor>
</comment>
<evidence type="ECO:0000256" key="4">
    <source>
        <dbReference type="ARBA" id="ARBA00022723"/>
    </source>
</evidence>
<accession>A0ABP5KFX9</accession>
<dbReference type="Proteomes" id="UP001500443">
    <property type="component" value="Unassembled WGS sequence"/>
</dbReference>